<dbReference type="SUPFAM" id="SSF52058">
    <property type="entry name" value="L domain-like"/>
    <property type="match status" value="1"/>
</dbReference>
<dbReference type="PANTHER" id="PTHR24366">
    <property type="entry name" value="IG(IMMUNOGLOBULIN) AND LRR(LEUCINE RICH REPEAT) DOMAINS"/>
    <property type="match status" value="1"/>
</dbReference>
<dbReference type="EMBL" id="JABDTM020024578">
    <property type="protein sequence ID" value="KAH0814141.1"/>
    <property type="molecule type" value="Genomic_DNA"/>
</dbReference>
<evidence type="ECO:0000256" key="3">
    <source>
        <dbReference type="ARBA" id="ARBA00022737"/>
    </source>
</evidence>
<feature type="signal peptide" evidence="8">
    <location>
        <begin position="1"/>
        <end position="39"/>
    </location>
</feature>
<keyword evidence="7" id="KW-1133">Transmembrane helix</keyword>
<evidence type="ECO:0000259" key="9">
    <source>
        <dbReference type="PROSITE" id="PS50835"/>
    </source>
</evidence>
<reference evidence="10" key="2">
    <citation type="submission" date="2021-08" db="EMBL/GenBank/DDBJ databases">
        <authorList>
            <person name="Eriksson T."/>
        </authorList>
    </citation>
    <scope>NUCLEOTIDE SEQUENCE</scope>
    <source>
        <strain evidence="10">Stoneville</strain>
        <tissue evidence="10">Whole head</tissue>
    </source>
</reference>
<evidence type="ECO:0000256" key="6">
    <source>
        <dbReference type="SAM" id="MobiDB-lite"/>
    </source>
</evidence>
<gene>
    <name evidence="10" type="ORF">GEV33_008648</name>
</gene>
<accession>A0A8J6HGA0</accession>
<feature type="compositionally biased region" description="Polar residues" evidence="6">
    <location>
        <begin position="548"/>
        <end position="558"/>
    </location>
</feature>
<feature type="chain" id="PRO_5035157034" description="Ig-like domain-containing protein" evidence="8">
    <location>
        <begin position="40"/>
        <end position="790"/>
    </location>
</feature>
<feature type="compositionally biased region" description="Basic and acidic residues" evidence="6">
    <location>
        <begin position="712"/>
        <end position="726"/>
    </location>
</feature>
<feature type="transmembrane region" description="Helical" evidence="7">
    <location>
        <begin position="401"/>
        <end position="424"/>
    </location>
</feature>
<dbReference type="Gene3D" id="2.60.40.10">
    <property type="entry name" value="Immunoglobulins"/>
    <property type="match status" value="1"/>
</dbReference>
<keyword evidence="11" id="KW-1185">Reference proteome</keyword>
<dbReference type="Pfam" id="PF07679">
    <property type="entry name" value="I-set"/>
    <property type="match status" value="1"/>
</dbReference>
<dbReference type="InterPro" id="IPR007110">
    <property type="entry name" value="Ig-like_dom"/>
</dbReference>
<dbReference type="SMART" id="SM00408">
    <property type="entry name" value="IGc2"/>
    <property type="match status" value="1"/>
</dbReference>
<dbReference type="InterPro" id="IPR013783">
    <property type="entry name" value="Ig-like_fold"/>
</dbReference>
<keyword evidence="4" id="KW-1015">Disulfide bond</keyword>
<feature type="region of interest" description="Disordered" evidence="6">
    <location>
        <begin position="547"/>
        <end position="576"/>
    </location>
</feature>
<dbReference type="InterPro" id="IPR032675">
    <property type="entry name" value="LRR_dom_sf"/>
</dbReference>
<keyword evidence="7" id="KW-0472">Membrane</keyword>
<dbReference type="InterPro" id="IPR003599">
    <property type="entry name" value="Ig_sub"/>
</dbReference>
<dbReference type="InterPro" id="IPR013098">
    <property type="entry name" value="Ig_I-set"/>
</dbReference>
<protein>
    <recommendedName>
        <fullName evidence="9">Ig-like domain-containing protein</fullName>
    </recommendedName>
</protein>
<name>A0A8J6HGA0_TENMO</name>
<keyword evidence="5" id="KW-0393">Immunoglobulin domain</keyword>
<evidence type="ECO:0000256" key="4">
    <source>
        <dbReference type="ARBA" id="ARBA00023157"/>
    </source>
</evidence>
<evidence type="ECO:0000256" key="1">
    <source>
        <dbReference type="ARBA" id="ARBA00022614"/>
    </source>
</evidence>
<dbReference type="InterPro" id="IPR003591">
    <property type="entry name" value="Leu-rich_rpt_typical-subtyp"/>
</dbReference>
<dbReference type="InterPro" id="IPR036179">
    <property type="entry name" value="Ig-like_dom_sf"/>
</dbReference>
<keyword evidence="1" id="KW-0433">Leucine-rich repeat</keyword>
<evidence type="ECO:0000256" key="7">
    <source>
        <dbReference type="SAM" id="Phobius"/>
    </source>
</evidence>
<dbReference type="AlphaFoldDB" id="A0A8J6HGA0"/>
<keyword evidence="2 8" id="KW-0732">Signal</keyword>
<evidence type="ECO:0000313" key="11">
    <source>
        <dbReference type="Proteomes" id="UP000719412"/>
    </source>
</evidence>
<keyword evidence="3" id="KW-0677">Repeat</keyword>
<feature type="domain" description="Ig-like" evidence="9">
    <location>
        <begin position="282"/>
        <end position="378"/>
    </location>
</feature>
<dbReference type="SUPFAM" id="SSF48726">
    <property type="entry name" value="Immunoglobulin"/>
    <property type="match status" value="1"/>
</dbReference>
<dbReference type="InterPro" id="IPR003598">
    <property type="entry name" value="Ig_sub2"/>
</dbReference>
<evidence type="ECO:0000256" key="5">
    <source>
        <dbReference type="ARBA" id="ARBA00023319"/>
    </source>
</evidence>
<organism evidence="10 11">
    <name type="scientific">Tenebrio molitor</name>
    <name type="common">Yellow mealworm beetle</name>
    <dbReference type="NCBI Taxonomy" id="7067"/>
    <lineage>
        <taxon>Eukaryota</taxon>
        <taxon>Metazoa</taxon>
        <taxon>Ecdysozoa</taxon>
        <taxon>Arthropoda</taxon>
        <taxon>Hexapoda</taxon>
        <taxon>Insecta</taxon>
        <taxon>Pterygota</taxon>
        <taxon>Neoptera</taxon>
        <taxon>Endopterygota</taxon>
        <taxon>Coleoptera</taxon>
        <taxon>Polyphaga</taxon>
        <taxon>Cucujiformia</taxon>
        <taxon>Tenebrionidae</taxon>
        <taxon>Tenebrio</taxon>
    </lineage>
</organism>
<keyword evidence="7" id="KW-0812">Transmembrane</keyword>
<dbReference type="SMART" id="SM00369">
    <property type="entry name" value="LRR_TYP"/>
    <property type="match status" value="5"/>
</dbReference>
<dbReference type="PANTHER" id="PTHR24366:SF96">
    <property type="entry name" value="LEUCINE RICH REPEAT CONTAINING 53"/>
    <property type="match status" value="1"/>
</dbReference>
<reference evidence="10" key="1">
    <citation type="journal article" date="2020" name="J Insects Food Feed">
        <title>The yellow mealworm (Tenebrio molitor) genome: a resource for the emerging insects as food and feed industry.</title>
        <authorList>
            <person name="Eriksson T."/>
            <person name="Andere A."/>
            <person name="Kelstrup H."/>
            <person name="Emery V."/>
            <person name="Picard C."/>
        </authorList>
    </citation>
    <scope>NUCLEOTIDE SEQUENCE</scope>
    <source>
        <strain evidence="10">Stoneville</strain>
        <tissue evidence="10">Whole head</tissue>
    </source>
</reference>
<proteinExistence type="predicted"/>
<evidence type="ECO:0000256" key="2">
    <source>
        <dbReference type="ARBA" id="ARBA00022729"/>
    </source>
</evidence>
<feature type="region of interest" description="Disordered" evidence="6">
    <location>
        <begin position="708"/>
        <end position="756"/>
    </location>
</feature>
<dbReference type="Pfam" id="PF13855">
    <property type="entry name" value="LRR_8"/>
    <property type="match status" value="2"/>
</dbReference>
<comment type="caution">
    <text evidence="10">The sequence shown here is derived from an EMBL/GenBank/DDBJ whole genome shotgun (WGS) entry which is preliminary data.</text>
</comment>
<sequence length="790" mass="87620">MRGVCERNVESTTTAKSGNVMKMAYRIIFLMAIWSAATANNDDWTGKCNKCRCVWSDGKRKADCTNINLNELPTDLSSEIREIDFSHNPLYQLGRNVLINAELRDIHKLYFQNCSITKIDATAFKGLALLIELDLSRNSIQDLTPATFRENLKLRVLLLNHNNLKRLDAGLFYNLTHLQKITLNDNEIEYINDTAFSLLPALLHLDFARNQLKVMSADFLTNLPRISSLNLEGNHWICDCHLEKFRNNCIVLNLITTRTECAEPPLLKGRQWRDDVIFACIPQILEPMPSTHIEATSSNVTLTCRVRGDPQPDVDWVSNGRIIDRDPRQNTQRFITSKSKVGDYTWNNLTITNVNYRDKGEYKCVAKNPGGVDETNVSLIVSSAGGAGGGGALALGATLPLIIALSVGAIVILVVILILICCCCKRNNHGMNSKRRDLMQTSSDECINLHHGQPEMEKALITDVNPVMKPPRVCSVPPSVNSGGTEVSDIRKNLLDSDSVFAGDDESRSFDFDTQSYRRNLLDTDYRGNHPYPPDLLPFPPRMCQVSPAGSSASTVADTSRLPAHHGPQSPNHSPLYESVSLYRTLPYSRSQSPFVGPPARVPRQGYVTIPRRPRQRWSGTETPAASSDVEEPLYDNLGVRTTVDGSSALSLNKIGEATTPKSIRLFPMSPTSCDPIAEHESVPTATTLPRDGAKLSPSRTQWAKANAEALRSPENRRNSMPDGKVKIAPVPPPKPKKRTSTGPLFEDEGEDGTELSTLFIPELYDPDLTSMDDNSSRTLALMKTRTKKI</sequence>
<dbReference type="FunFam" id="2.60.40.10:FF:000032">
    <property type="entry name" value="palladin isoform X1"/>
    <property type="match status" value="1"/>
</dbReference>
<evidence type="ECO:0000256" key="8">
    <source>
        <dbReference type="SAM" id="SignalP"/>
    </source>
</evidence>
<dbReference type="PROSITE" id="PS50835">
    <property type="entry name" value="IG_LIKE"/>
    <property type="match status" value="1"/>
</dbReference>
<dbReference type="Gene3D" id="3.80.10.10">
    <property type="entry name" value="Ribonuclease Inhibitor"/>
    <property type="match status" value="2"/>
</dbReference>
<dbReference type="SMART" id="SM00409">
    <property type="entry name" value="IG"/>
    <property type="match status" value="1"/>
</dbReference>
<dbReference type="Proteomes" id="UP000719412">
    <property type="component" value="Unassembled WGS sequence"/>
</dbReference>
<evidence type="ECO:0000313" key="10">
    <source>
        <dbReference type="EMBL" id="KAH0814141.1"/>
    </source>
</evidence>
<dbReference type="InterPro" id="IPR001611">
    <property type="entry name" value="Leu-rich_rpt"/>
</dbReference>